<dbReference type="InterPro" id="IPR026464">
    <property type="entry name" value="NosD_copper_fam"/>
</dbReference>
<dbReference type="EMBL" id="AP012547">
    <property type="protein sequence ID" value="BAO30343.1"/>
    <property type="molecule type" value="Genomic_DNA"/>
</dbReference>
<dbReference type="RefSeq" id="WP_041099729.1">
    <property type="nucleotide sequence ID" value="NZ_AP012547.1"/>
</dbReference>
<gene>
    <name evidence="4" type="ORF">SUTH_02561</name>
</gene>
<dbReference type="NCBIfam" id="TIGR04247">
    <property type="entry name" value="NosD_copper_fam"/>
    <property type="match status" value="1"/>
</dbReference>
<evidence type="ECO:0000313" key="5">
    <source>
        <dbReference type="Proteomes" id="UP000031637"/>
    </source>
</evidence>
<feature type="chain" id="PRO_5004795925" evidence="2">
    <location>
        <begin position="24"/>
        <end position="406"/>
    </location>
</feature>
<dbReference type="InterPro" id="IPR051550">
    <property type="entry name" value="SCF-Subunits/Alg-Epimerases"/>
</dbReference>
<dbReference type="InterPro" id="IPR006626">
    <property type="entry name" value="PbH1"/>
</dbReference>
<feature type="domain" description="Carbohydrate-binding/sugar hydrolysis" evidence="3">
    <location>
        <begin position="32"/>
        <end position="248"/>
    </location>
</feature>
<dbReference type="Pfam" id="PF05048">
    <property type="entry name" value="NosD"/>
    <property type="match status" value="1"/>
</dbReference>
<dbReference type="OrthoDB" id="9767990at2"/>
<sequence length="406" mass="44412">MSVNIALRLGLSLCFGLALPALAMPPAALQPLIDATPAGGTLRLPPGSYAGPASITRPLTLEGGRQAVIVGDGKSTVLSVAANGVTLRGLRLTGSGDSHDRVDAGVLLEGDDHRVEDNELDDVLFGIHLKRVNRSRIANNRVTGKKLDQGMRGDAIRLWYSQHNVIEGNRFIRARDLTFANSADNRIVGNHFTDGRYGMHIIFSPRLLVENNRLSDTGTGIIVLYSPDLVLRGNHVAHALTGGGGGIVFKESNDALVENNEVLHCSVGLRVDAPPESVGKLTVKNNRFAHNIIGLFFYGEEGGHRFFDNRFENNLTTVAISAPGAGSANKWRGNYWDDYQGFDRNGDGIGDTPHEVYLFADRIWMETPMATFFRNSPVLEMLDFLERLAPFSTPHRVLQDPRPRMK</sequence>
<dbReference type="SUPFAM" id="SSF51126">
    <property type="entry name" value="Pectin lyase-like"/>
    <property type="match status" value="1"/>
</dbReference>
<keyword evidence="2" id="KW-0732">Signal</keyword>
<dbReference type="PANTHER" id="PTHR22990">
    <property type="entry name" value="F-BOX ONLY PROTEIN"/>
    <property type="match status" value="1"/>
</dbReference>
<dbReference type="InterPro" id="IPR011050">
    <property type="entry name" value="Pectin_lyase_fold/virulence"/>
</dbReference>
<organism evidence="4 5">
    <name type="scientific">Sulfuritalea hydrogenivorans sk43H</name>
    <dbReference type="NCBI Taxonomy" id="1223802"/>
    <lineage>
        <taxon>Bacteria</taxon>
        <taxon>Pseudomonadati</taxon>
        <taxon>Pseudomonadota</taxon>
        <taxon>Betaproteobacteria</taxon>
        <taxon>Nitrosomonadales</taxon>
        <taxon>Sterolibacteriaceae</taxon>
        <taxon>Sulfuritalea</taxon>
    </lineage>
</organism>
<feature type="signal peptide" evidence="2">
    <location>
        <begin position="1"/>
        <end position="23"/>
    </location>
</feature>
<proteinExistence type="predicted"/>
<dbReference type="KEGG" id="shd:SUTH_02561"/>
<keyword evidence="5" id="KW-1185">Reference proteome</keyword>
<evidence type="ECO:0000256" key="2">
    <source>
        <dbReference type="SAM" id="SignalP"/>
    </source>
</evidence>
<evidence type="ECO:0000256" key="1">
    <source>
        <dbReference type="ARBA" id="ARBA00022737"/>
    </source>
</evidence>
<dbReference type="SMART" id="SM00710">
    <property type="entry name" value="PbH1"/>
    <property type="match status" value="9"/>
</dbReference>
<dbReference type="SMART" id="SM00722">
    <property type="entry name" value="CASH"/>
    <property type="match status" value="1"/>
</dbReference>
<accession>W0SKI3</accession>
<dbReference type="AlphaFoldDB" id="W0SKI3"/>
<dbReference type="STRING" id="1223802.SUTH_02561"/>
<keyword evidence="1" id="KW-0677">Repeat</keyword>
<dbReference type="Proteomes" id="UP000031637">
    <property type="component" value="Chromosome"/>
</dbReference>
<dbReference type="InterPro" id="IPR012334">
    <property type="entry name" value="Pectin_lyas_fold"/>
</dbReference>
<evidence type="ECO:0000313" key="4">
    <source>
        <dbReference type="EMBL" id="BAO30343.1"/>
    </source>
</evidence>
<dbReference type="HOGENOM" id="CLU_041882_1_0_4"/>
<dbReference type="Gene3D" id="2.160.20.10">
    <property type="entry name" value="Single-stranded right-handed beta-helix, Pectin lyase-like"/>
    <property type="match status" value="2"/>
</dbReference>
<dbReference type="InterPro" id="IPR007742">
    <property type="entry name" value="NosD_dom"/>
</dbReference>
<name>W0SKI3_9PROT</name>
<dbReference type="PANTHER" id="PTHR22990:SF15">
    <property type="entry name" value="F-BOX ONLY PROTEIN 10"/>
    <property type="match status" value="1"/>
</dbReference>
<evidence type="ECO:0000259" key="3">
    <source>
        <dbReference type="SMART" id="SM00722"/>
    </source>
</evidence>
<dbReference type="InterPro" id="IPR006633">
    <property type="entry name" value="Carb-bd_sugar_hydrolysis-dom"/>
</dbReference>
<reference evidence="4 5" key="1">
    <citation type="journal article" date="2014" name="Syst. Appl. Microbiol.">
        <title>Complete genomes of freshwater sulfur oxidizers Sulfuricella denitrificans skB26 and Sulfuritalea hydrogenivorans sk43H: genetic insights into the sulfur oxidation pathway of betaproteobacteria.</title>
        <authorList>
            <person name="Watanabe T."/>
            <person name="Kojima H."/>
            <person name="Fukui M."/>
        </authorList>
    </citation>
    <scope>NUCLEOTIDE SEQUENCE [LARGE SCALE GENOMIC DNA]</scope>
    <source>
        <strain evidence="4">DSM22779</strain>
    </source>
</reference>
<protein>
    <submittedName>
        <fullName evidence="4">Nitrous oxidase accessory protein</fullName>
    </submittedName>
</protein>